<organism evidence="3 4">
    <name type="scientific">Caldovatus sediminis</name>
    <dbReference type="NCBI Taxonomy" id="2041189"/>
    <lineage>
        <taxon>Bacteria</taxon>
        <taxon>Pseudomonadati</taxon>
        <taxon>Pseudomonadota</taxon>
        <taxon>Alphaproteobacteria</taxon>
        <taxon>Acetobacterales</taxon>
        <taxon>Roseomonadaceae</taxon>
        <taxon>Caldovatus</taxon>
    </lineage>
</organism>
<evidence type="ECO:0000313" key="4">
    <source>
        <dbReference type="Proteomes" id="UP000597507"/>
    </source>
</evidence>
<evidence type="ECO:0000256" key="1">
    <source>
        <dbReference type="SAM" id="SignalP"/>
    </source>
</evidence>
<comment type="caution">
    <text evidence="3">The sequence shown here is derived from an EMBL/GenBank/DDBJ whole genome shotgun (WGS) entry which is preliminary data.</text>
</comment>
<dbReference type="InterPro" id="IPR025240">
    <property type="entry name" value="DUF4189"/>
</dbReference>
<feature type="domain" description="DUF4189" evidence="2">
    <location>
        <begin position="67"/>
        <end position="187"/>
    </location>
</feature>
<dbReference type="RefSeq" id="WP_188903641.1">
    <property type="nucleotide sequence ID" value="NZ_BMKS01000019.1"/>
</dbReference>
<accession>A0A8J3EE76</accession>
<keyword evidence="1" id="KW-0732">Signal</keyword>
<name>A0A8J3EE76_9PROT</name>
<proteinExistence type="predicted"/>
<protein>
    <recommendedName>
        <fullName evidence="2">DUF4189 domain-containing protein</fullName>
    </recommendedName>
</protein>
<feature type="signal peptide" evidence="1">
    <location>
        <begin position="1"/>
        <end position="33"/>
    </location>
</feature>
<evidence type="ECO:0000313" key="3">
    <source>
        <dbReference type="EMBL" id="GGG49328.1"/>
    </source>
</evidence>
<dbReference type="Pfam" id="PF13827">
    <property type="entry name" value="DUF4189"/>
    <property type="match status" value="1"/>
</dbReference>
<dbReference type="AlphaFoldDB" id="A0A8J3EE76"/>
<evidence type="ECO:0000259" key="2">
    <source>
        <dbReference type="Pfam" id="PF13827"/>
    </source>
</evidence>
<feature type="chain" id="PRO_5035272502" description="DUF4189 domain-containing protein" evidence="1">
    <location>
        <begin position="34"/>
        <end position="190"/>
    </location>
</feature>
<dbReference type="EMBL" id="BMKS01000019">
    <property type="protein sequence ID" value="GGG49328.1"/>
    <property type="molecule type" value="Genomic_DNA"/>
</dbReference>
<dbReference type="Proteomes" id="UP000597507">
    <property type="component" value="Unassembled WGS sequence"/>
</dbReference>
<keyword evidence="4" id="KW-1185">Reference proteome</keyword>
<reference evidence="3 4" key="1">
    <citation type="journal article" date="2014" name="Int. J. Syst. Evol. Microbiol.">
        <title>Complete genome sequence of Corynebacterium casei LMG S-19264T (=DSM 44701T), isolated from a smear-ripened cheese.</title>
        <authorList>
            <consortium name="US DOE Joint Genome Institute (JGI-PGF)"/>
            <person name="Walter F."/>
            <person name="Albersmeier A."/>
            <person name="Kalinowski J."/>
            <person name="Ruckert C."/>
        </authorList>
    </citation>
    <scope>NUCLEOTIDE SEQUENCE [LARGE SCALE GENOMIC DNA]</scope>
    <source>
        <strain evidence="3 4">CGMCC 1.16330</strain>
    </source>
</reference>
<gene>
    <name evidence="3" type="ORF">GCM10010964_40820</name>
</gene>
<sequence length="190" mass="19205">MRAPPPAPSATRRSPRLAAVALGLLLVPAAAGASPLSPHAGAIGAGSIASPRLPAALSPSTGELPRWGAIYATPSAIGFGLTVGRADRQEARRAAERECRSAGLGTDGPAARCRLLAEFAERCAAVAQGIEHRPPQGRGARRAPPGYVVTSVAAGAGRTLDEAETAAIEACEEADRRGFCLIAASACAPR</sequence>